<dbReference type="Ensembl" id="ENSAPOT00000034445.1">
    <property type="protein sequence ID" value="ENSAPOP00000018433.1"/>
    <property type="gene ID" value="ENSAPOG00000021822.1"/>
</dbReference>
<protein>
    <recommendedName>
        <fullName evidence="6">HYDIN/VesB/CFA65-like Ig-like domain-containing protein</fullName>
    </recommendedName>
</protein>
<evidence type="ECO:0000313" key="7">
    <source>
        <dbReference type="Ensembl" id="ENSAPOP00000018433.1"/>
    </source>
</evidence>
<dbReference type="InterPro" id="IPR033305">
    <property type="entry name" value="Hydin-like"/>
</dbReference>
<dbReference type="PANTHER" id="PTHR23053">
    <property type="entry name" value="DLEC1 DELETED IN LUNG AND ESOPHAGEAL CANCER 1"/>
    <property type="match status" value="1"/>
</dbReference>
<evidence type="ECO:0000256" key="1">
    <source>
        <dbReference type="ARBA" id="ARBA00004138"/>
    </source>
</evidence>
<evidence type="ECO:0000256" key="3">
    <source>
        <dbReference type="ARBA" id="ARBA00022490"/>
    </source>
</evidence>
<feature type="domain" description="HYDIN/VesB/CFA65-like Ig-like" evidence="6">
    <location>
        <begin position="146"/>
        <end position="238"/>
    </location>
</feature>
<dbReference type="AlphaFoldDB" id="A0A3Q1FMQ5"/>
<dbReference type="Gene3D" id="2.60.40.10">
    <property type="entry name" value="Immunoglobulins"/>
    <property type="match status" value="4"/>
</dbReference>
<name>A0A3Q1FMQ5_9TELE</name>
<accession>A0A3Q1FMQ5</accession>
<dbReference type="Pfam" id="PF22544">
    <property type="entry name" value="HYDIN_VesB_CFA65-like_Ig"/>
    <property type="match status" value="2"/>
</dbReference>
<proteinExistence type="predicted"/>
<evidence type="ECO:0000259" key="6">
    <source>
        <dbReference type="Pfam" id="PF22544"/>
    </source>
</evidence>
<reference evidence="7" key="1">
    <citation type="submission" date="2025-08" db="UniProtKB">
        <authorList>
            <consortium name="Ensembl"/>
        </authorList>
    </citation>
    <scope>IDENTIFICATION</scope>
</reference>
<keyword evidence="8" id="KW-1185">Reference proteome</keyword>
<evidence type="ECO:0000256" key="5">
    <source>
        <dbReference type="ARBA" id="ARBA00023273"/>
    </source>
</evidence>
<sequence>QEMLQSTEERLANTAEVHQPRIQEFLSMDTTTYHSFSLVDVHQPLFQPYPSELIFQNFTPAQTYKLPLLLLNNDKVSRQVMLQQQDSEYFCVVGPEDPDRKVAPGLPATYTVSFTPQENKDYEHTIICVTERERFEIPIHAIGPRAILDFRDEIHLPVCPVKSCTEKTHLVRNMGNSEAKFELRTQRPFSVTPSFGTLDVGGSIPVTVVFHPMTTGDHRQDLLLHYHTGEDVYISLYGSCEELDIRLVPDSVWLTNTYISLANVQKVSLTNNSDIILQYCWTVSSSQQEEDLKEEEERERPVFQCDFDPMLHSLPLLFRALKYQFYLVSFNHSCLSRLKEGEIWPGTTANFLIVFKPEEAKLYQQTIYCDITGRESRLPLTIKGEGLGPNVQLDYNLINVGNVFIGDKNQYEVEVSNRGLIDAPFKLSSPDTTFGRCFSFSPEEGVVPPGACQIVKVTFHSRILGAFSEDLLLTVTGQPQPLTLTFRGSVVVPTFHLNVSELSFGDVPFGFPQTLSCTLFNTSFVPMTFALRVLGDGLGSPSVSAAKQVSEASRKTWQGHTARDLHALPAEFAVSPASNFVRAMSDVTLCSNTVKRYRLGLTVDVEGVGKEILTLPINARLDTLTDVNL</sequence>
<evidence type="ECO:0000313" key="8">
    <source>
        <dbReference type="Proteomes" id="UP000257200"/>
    </source>
</evidence>
<reference evidence="7" key="2">
    <citation type="submission" date="2025-09" db="UniProtKB">
        <authorList>
            <consortium name="Ensembl"/>
        </authorList>
    </citation>
    <scope>IDENTIFICATION</scope>
</reference>
<dbReference type="InterPro" id="IPR053879">
    <property type="entry name" value="HYDIN_VesB_CFA65-like_Ig"/>
</dbReference>
<evidence type="ECO:0000256" key="4">
    <source>
        <dbReference type="ARBA" id="ARBA00023069"/>
    </source>
</evidence>
<dbReference type="GeneTree" id="ENSGT00940000163228"/>
<dbReference type="GO" id="GO:0005930">
    <property type="term" value="C:axoneme"/>
    <property type="evidence" value="ECO:0007669"/>
    <property type="project" value="TreeGrafter"/>
</dbReference>
<dbReference type="InterPro" id="IPR013783">
    <property type="entry name" value="Ig-like_fold"/>
</dbReference>
<evidence type="ECO:0000256" key="2">
    <source>
        <dbReference type="ARBA" id="ARBA00004496"/>
    </source>
</evidence>
<organism evidence="7 8">
    <name type="scientific">Acanthochromis polyacanthus</name>
    <name type="common">spiny chromis</name>
    <dbReference type="NCBI Taxonomy" id="80966"/>
    <lineage>
        <taxon>Eukaryota</taxon>
        <taxon>Metazoa</taxon>
        <taxon>Chordata</taxon>
        <taxon>Craniata</taxon>
        <taxon>Vertebrata</taxon>
        <taxon>Euteleostomi</taxon>
        <taxon>Actinopterygii</taxon>
        <taxon>Neopterygii</taxon>
        <taxon>Teleostei</taxon>
        <taxon>Neoteleostei</taxon>
        <taxon>Acanthomorphata</taxon>
        <taxon>Ovalentaria</taxon>
        <taxon>Pomacentridae</taxon>
        <taxon>Acanthochromis</taxon>
    </lineage>
</organism>
<dbReference type="PANTHER" id="PTHR23053:SF0">
    <property type="entry name" value="HYDROCEPHALUS-INDUCING PROTEIN HOMOLOG"/>
    <property type="match status" value="1"/>
</dbReference>
<keyword evidence="5" id="KW-0966">Cell projection</keyword>
<dbReference type="Proteomes" id="UP000257200">
    <property type="component" value="Unplaced"/>
</dbReference>
<dbReference type="GO" id="GO:0003341">
    <property type="term" value="P:cilium movement"/>
    <property type="evidence" value="ECO:0007669"/>
    <property type="project" value="TreeGrafter"/>
</dbReference>
<keyword evidence="4" id="KW-0969">Cilium</keyword>
<keyword evidence="3" id="KW-0963">Cytoplasm</keyword>
<dbReference type="GO" id="GO:1904158">
    <property type="term" value="P:axonemal central apparatus assembly"/>
    <property type="evidence" value="ECO:0007669"/>
    <property type="project" value="TreeGrafter"/>
</dbReference>
<dbReference type="InParanoid" id="A0A3Q1FMQ5"/>
<feature type="domain" description="HYDIN/VesB/CFA65-like Ig-like" evidence="6">
    <location>
        <begin position="389"/>
        <end position="488"/>
    </location>
</feature>
<comment type="subcellular location">
    <subcellularLocation>
        <location evidence="1">Cell projection</location>
        <location evidence="1">Cilium</location>
    </subcellularLocation>
    <subcellularLocation>
        <location evidence="2">Cytoplasm</location>
    </subcellularLocation>
</comment>
<dbReference type="STRING" id="80966.ENSAPOP00000018433"/>